<dbReference type="InterPro" id="IPR011083">
    <property type="entry name" value="Phage_tail_collar_dom"/>
</dbReference>
<dbReference type="OrthoDB" id="9810174at2"/>
<protein>
    <submittedName>
        <fullName evidence="2">Tail Collar domain protein</fullName>
    </submittedName>
</protein>
<dbReference type="Gene3D" id="3.90.1340.10">
    <property type="entry name" value="Phage tail collar domain"/>
    <property type="match status" value="1"/>
</dbReference>
<feature type="domain" description="Phage tail collar" evidence="1">
    <location>
        <begin position="6"/>
        <end position="62"/>
    </location>
</feature>
<dbReference type="EMBL" id="CP002545">
    <property type="protein sequence ID" value="ADY52961.1"/>
    <property type="molecule type" value="Genomic_DNA"/>
</dbReference>
<dbReference type="KEGG" id="psn:Pedsa_2413"/>
<accession>F0SE35</accession>
<dbReference type="eggNOG" id="COG4675">
    <property type="taxonomic scope" value="Bacteria"/>
</dbReference>
<dbReference type="SUPFAM" id="SSF88874">
    <property type="entry name" value="Receptor-binding domain of short tail fibre protein gp12"/>
    <property type="match status" value="1"/>
</dbReference>
<evidence type="ECO:0000259" key="1">
    <source>
        <dbReference type="Pfam" id="PF07484"/>
    </source>
</evidence>
<dbReference type="AlphaFoldDB" id="F0SE35"/>
<dbReference type="InterPro" id="IPR037053">
    <property type="entry name" value="Phage_tail_collar_dom_sf"/>
</dbReference>
<dbReference type="RefSeq" id="WP_013633446.1">
    <property type="nucleotide sequence ID" value="NC_015177.1"/>
</dbReference>
<evidence type="ECO:0000313" key="2">
    <source>
        <dbReference type="EMBL" id="ADY52961.1"/>
    </source>
</evidence>
<dbReference type="HOGENOM" id="CLU_087872_1_1_10"/>
<dbReference type="Pfam" id="PF07484">
    <property type="entry name" value="Collar"/>
    <property type="match status" value="1"/>
</dbReference>
<sequence length="197" mass="20893">MEAFIGSIMLWPLENVPRGWHICDGTSLQIRNYQALYSLIGTTYGGNASTDFNLPDLRGRAPLFANMAVPQFSLATKGGEETHVLTSNEMPQHTHTAGAVTNLSAQLKVSSQNALQPLPAQGATIATSGVNNAGSFTADANYNQATPNVALNDQSVVVQSVTASTSIAGASAPHNNMQPYLVMNYIICLVGLYPTRP</sequence>
<gene>
    <name evidence="2" type="ordered locus">Pedsa_2413</name>
</gene>
<reference evidence="2 3" key="1">
    <citation type="journal article" date="2011" name="Stand. Genomic Sci.">
        <title>Complete genome sequence of the gliding, heparinolytic Pedobacter saltans type strain (113).</title>
        <authorList>
            <person name="Liolios K."/>
            <person name="Sikorski J."/>
            <person name="Lu M."/>
            <person name="Nolan M."/>
            <person name="Lapidus A."/>
            <person name="Lucas S."/>
            <person name="Hammon N."/>
            <person name="Deshpande S."/>
            <person name="Cheng J.F."/>
            <person name="Tapia R."/>
            <person name="Han C."/>
            <person name="Goodwin L."/>
            <person name="Pitluck S."/>
            <person name="Huntemann M."/>
            <person name="Ivanova N."/>
            <person name="Pagani I."/>
            <person name="Mavromatis K."/>
            <person name="Ovchinikova G."/>
            <person name="Pati A."/>
            <person name="Chen A."/>
            <person name="Palaniappan K."/>
            <person name="Land M."/>
            <person name="Hauser L."/>
            <person name="Brambilla E.M."/>
            <person name="Kotsyurbenko O."/>
            <person name="Rohde M."/>
            <person name="Tindall B.J."/>
            <person name="Abt B."/>
            <person name="Goker M."/>
            <person name="Detter J.C."/>
            <person name="Woyke T."/>
            <person name="Bristow J."/>
            <person name="Eisen J.A."/>
            <person name="Markowitz V."/>
            <person name="Hugenholtz P."/>
            <person name="Klenk H.P."/>
            <person name="Kyrpides N.C."/>
        </authorList>
    </citation>
    <scope>NUCLEOTIDE SEQUENCE [LARGE SCALE GENOMIC DNA]</scope>
    <source>
        <strain evidence="3">ATCC 51119 / DSM 12145 / JCM 21818 / LMG 10337 / NBRC 100064 / NCIMB 13643</strain>
    </source>
</reference>
<proteinExistence type="predicted"/>
<name>F0SE35_PSESL</name>
<dbReference type="STRING" id="762903.Pedsa_2413"/>
<dbReference type="Proteomes" id="UP000000310">
    <property type="component" value="Chromosome"/>
</dbReference>
<organism evidence="2 3">
    <name type="scientific">Pseudopedobacter saltans (strain ATCC 51119 / DSM 12145 / JCM 21818 / CCUG 39354 / LMG 10337 / NBRC 100064 / NCIMB 13643)</name>
    <name type="common">Pedobacter saltans</name>
    <dbReference type="NCBI Taxonomy" id="762903"/>
    <lineage>
        <taxon>Bacteria</taxon>
        <taxon>Pseudomonadati</taxon>
        <taxon>Bacteroidota</taxon>
        <taxon>Sphingobacteriia</taxon>
        <taxon>Sphingobacteriales</taxon>
        <taxon>Sphingobacteriaceae</taxon>
        <taxon>Pseudopedobacter</taxon>
    </lineage>
</organism>
<keyword evidence="3" id="KW-1185">Reference proteome</keyword>
<evidence type="ECO:0000313" key="3">
    <source>
        <dbReference type="Proteomes" id="UP000000310"/>
    </source>
</evidence>
<reference evidence="3" key="2">
    <citation type="submission" date="2011-02" db="EMBL/GenBank/DDBJ databases">
        <title>The complete genome of Pedobacter saltans DSM 12145.</title>
        <authorList>
            <consortium name="US DOE Joint Genome Institute (JGI-PGF)"/>
            <person name="Lucas S."/>
            <person name="Copeland A."/>
            <person name="Lapidus A."/>
            <person name="Bruce D."/>
            <person name="Goodwin L."/>
            <person name="Pitluck S."/>
            <person name="Kyrpides N."/>
            <person name="Mavromatis K."/>
            <person name="Pagani I."/>
            <person name="Ivanova N."/>
            <person name="Ovchinnikova G."/>
            <person name="Lu M."/>
            <person name="Detter J.C."/>
            <person name="Han C."/>
            <person name="Land M."/>
            <person name="Hauser L."/>
            <person name="Markowitz V."/>
            <person name="Cheng J.-F."/>
            <person name="Hugenholtz P."/>
            <person name="Woyke T."/>
            <person name="Wu D."/>
            <person name="Tindall B."/>
            <person name="Pomrenke H.G."/>
            <person name="Brambilla E."/>
            <person name="Klenk H.-P."/>
            <person name="Eisen J.A."/>
        </authorList>
    </citation>
    <scope>NUCLEOTIDE SEQUENCE [LARGE SCALE GENOMIC DNA]</scope>
    <source>
        <strain evidence="3">ATCC 51119 / DSM 12145 / JCM 21818 / LMG 10337 / NBRC 100064 / NCIMB 13643</strain>
    </source>
</reference>